<dbReference type="RefSeq" id="WP_187537682.1">
    <property type="nucleotide sequence ID" value="NZ_BAABJT010000001.1"/>
</dbReference>
<keyword evidence="7 9" id="KW-0012">Acyltransferase</keyword>
<dbReference type="KEGG" id="slut:H9L13_10715"/>
<dbReference type="SUPFAM" id="SSF69593">
    <property type="entry name" value="Glycerol-3-phosphate (1)-acyltransferase"/>
    <property type="match status" value="1"/>
</dbReference>
<organism evidence="9 10">
    <name type="scientific">Sphingomonas lutea</name>
    <dbReference type="NCBI Taxonomy" id="1045317"/>
    <lineage>
        <taxon>Bacteria</taxon>
        <taxon>Pseudomonadati</taxon>
        <taxon>Pseudomonadota</taxon>
        <taxon>Alphaproteobacteria</taxon>
        <taxon>Sphingomonadales</taxon>
        <taxon>Sphingomonadaceae</taxon>
        <taxon>Sphingomonas</taxon>
    </lineage>
</organism>
<protein>
    <submittedName>
        <fullName evidence="9">1-acyl-sn-glycerol-3-phosphate acyltransferase</fullName>
    </submittedName>
</protein>
<dbReference type="GO" id="GO:0016020">
    <property type="term" value="C:membrane"/>
    <property type="evidence" value="ECO:0007669"/>
    <property type="project" value="UniProtKB-SubCell"/>
</dbReference>
<comment type="subcellular location">
    <subcellularLocation>
        <location evidence="1">Membrane</location>
    </subcellularLocation>
</comment>
<dbReference type="InterPro" id="IPR002123">
    <property type="entry name" value="Plipid/glycerol_acylTrfase"/>
</dbReference>
<proteinExistence type="predicted"/>
<evidence type="ECO:0000256" key="4">
    <source>
        <dbReference type="ARBA" id="ARBA00022989"/>
    </source>
</evidence>
<dbReference type="GO" id="GO:0016746">
    <property type="term" value="F:acyltransferase activity"/>
    <property type="evidence" value="ECO:0007669"/>
    <property type="project" value="UniProtKB-KW"/>
</dbReference>
<keyword evidence="3" id="KW-0812">Transmembrane</keyword>
<dbReference type="PANTHER" id="PTHR23063">
    <property type="entry name" value="PHOSPHOLIPID ACYLTRANSFERASE"/>
    <property type="match status" value="1"/>
</dbReference>
<dbReference type="EMBL" id="CP060718">
    <property type="protein sequence ID" value="QNN67090.1"/>
    <property type="molecule type" value="Genomic_DNA"/>
</dbReference>
<dbReference type="Proteomes" id="UP000515971">
    <property type="component" value="Chromosome"/>
</dbReference>
<evidence type="ECO:0000256" key="3">
    <source>
        <dbReference type="ARBA" id="ARBA00022692"/>
    </source>
</evidence>
<name>A0A7G9SGW5_9SPHN</name>
<keyword evidence="10" id="KW-1185">Reference proteome</keyword>
<keyword evidence="2 9" id="KW-0808">Transferase</keyword>
<keyword evidence="6" id="KW-0472">Membrane</keyword>
<evidence type="ECO:0000256" key="1">
    <source>
        <dbReference type="ARBA" id="ARBA00004370"/>
    </source>
</evidence>
<keyword evidence="4" id="KW-1133">Transmembrane helix</keyword>
<evidence type="ECO:0000256" key="5">
    <source>
        <dbReference type="ARBA" id="ARBA00023098"/>
    </source>
</evidence>
<evidence type="ECO:0000256" key="7">
    <source>
        <dbReference type="ARBA" id="ARBA00023315"/>
    </source>
</evidence>
<evidence type="ECO:0000259" key="8">
    <source>
        <dbReference type="SMART" id="SM00563"/>
    </source>
</evidence>
<dbReference type="SMART" id="SM00563">
    <property type="entry name" value="PlsC"/>
    <property type="match status" value="1"/>
</dbReference>
<evidence type="ECO:0000313" key="9">
    <source>
        <dbReference type="EMBL" id="QNN67090.1"/>
    </source>
</evidence>
<reference evidence="9 10" key="1">
    <citation type="submission" date="2020-08" db="EMBL/GenBank/DDBJ databases">
        <title>Genome sequence of Sphingomonas lutea KCTC 23642T.</title>
        <authorList>
            <person name="Hyun D.-W."/>
            <person name="Bae J.-W."/>
        </authorList>
    </citation>
    <scope>NUCLEOTIDE SEQUENCE [LARGE SCALE GENOMIC DNA]</scope>
    <source>
        <strain evidence="9 10">KCTC 23642</strain>
    </source>
</reference>
<sequence length="249" mass="26996">MPARVRAGRRVLALVLLFVVCAPLHLATKWIAGRSPWPRRFLAAAAWLIGIRVRLTGRPLRPHSLLIVNHTSWLDILILGGGTGCAFVSKDRLGHGFIHWLADQQATVYVKRSHVKGAKDQATAIARALEGDRPVALFPEGTTGPGTHLLPFRSTLLEAANFAAKDVEIRPVAIDFGEPRAAVGWYQEPGKRNVLRILGRRGTLPVTIHLLDPLDRGGDRKQLTGQARSAIAAALGFKSVSHSPIAGPE</sequence>
<gene>
    <name evidence="9" type="ORF">H9L13_10715</name>
</gene>
<dbReference type="AlphaFoldDB" id="A0A7G9SGW5"/>
<dbReference type="Pfam" id="PF01553">
    <property type="entry name" value="Acyltransferase"/>
    <property type="match status" value="1"/>
</dbReference>
<evidence type="ECO:0000256" key="6">
    <source>
        <dbReference type="ARBA" id="ARBA00023136"/>
    </source>
</evidence>
<keyword evidence="5" id="KW-0443">Lipid metabolism</keyword>
<dbReference type="GO" id="GO:0006629">
    <property type="term" value="P:lipid metabolic process"/>
    <property type="evidence" value="ECO:0007669"/>
    <property type="project" value="UniProtKB-KW"/>
</dbReference>
<evidence type="ECO:0000256" key="2">
    <source>
        <dbReference type="ARBA" id="ARBA00022679"/>
    </source>
</evidence>
<feature type="domain" description="Phospholipid/glycerol acyltransferase" evidence="8">
    <location>
        <begin position="64"/>
        <end position="177"/>
    </location>
</feature>
<dbReference type="PANTHER" id="PTHR23063:SF52">
    <property type="entry name" value="LYSOPHOSPHATIDYLCHOLINE ACYLTRANSFERASE"/>
    <property type="match status" value="1"/>
</dbReference>
<accession>A0A7G9SGW5</accession>
<evidence type="ECO:0000313" key="10">
    <source>
        <dbReference type="Proteomes" id="UP000515971"/>
    </source>
</evidence>